<reference evidence="3" key="1">
    <citation type="submission" date="2015-01" db="EMBL/GenBank/DDBJ databases">
        <authorList>
            <person name="Andreevskaya M."/>
        </authorList>
    </citation>
    <scope>NUCLEOTIDE SEQUENCE [LARGE SCALE GENOMIC DNA]</scope>
    <source>
        <strain evidence="3">MKFS47</strain>
        <plasmid evidence="3">II</plasmid>
    </source>
</reference>
<evidence type="ECO:0000313" key="2">
    <source>
        <dbReference type="EMBL" id="CEN29555.1"/>
    </source>
</evidence>
<geneLocation type="plasmid" evidence="2 3">
    <name>II</name>
</geneLocation>
<dbReference type="RefSeq" id="WP_047916745.1">
    <property type="nucleotide sequence ID" value="NZ_LN774770.1"/>
</dbReference>
<feature type="transmembrane region" description="Helical" evidence="1">
    <location>
        <begin position="68"/>
        <end position="87"/>
    </location>
</feature>
<keyword evidence="2" id="KW-0614">Plasmid</keyword>
<gene>
    <name evidence="2" type="ORF">LACPI_2355</name>
</gene>
<sequence length="126" mass="15031">MATKLLDFWLYLYLGCIYFVPLVVIMRSKDTDGRFLLRKMLFPLEYLIQLKLEQATNYSRSATRLGHIFIWFLSIFGLLIATLPLYIFNEPYENHTTMLMLIAYYLMLAPISFWFQPRADRGTKNR</sequence>
<dbReference type="AlphaFoldDB" id="A0A0D6DZZ4"/>
<accession>A0A0D6DZZ4</accession>
<proteinExistence type="predicted"/>
<dbReference type="Proteomes" id="UP000033166">
    <property type="component" value="Plasmid II"/>
</dbReference>
<keyword evidence="1" id="KW-0812">Transmembrane</keyword>
<keyword evidence="1" id="KW-0472">Membrane</keyword>
<evidence type="ECO:0000313" key="3">
    <source>
        <dbReference type="Proteomes" id="UP000033166"/>
    </source>
</evidence>
<feature type="transmembrane region" description="Helical" evidence="1">
    <location>
        <begin position="99"/>
        <end position="116"/>
    </location>
</feature>
<protein>
    <submittedName>
        <fullName evidence="2">Uncharacterized protein</fullName>
    </submittedName>
</protein>
<name>A0A0D6DZZ4_9LACT</name>
<dbReference type="KEGG" id="lpk:LACPI_2355"/>
<dbReference type="HOGENOM" id="CLU_1978711_0_0_9"/>
<keyword evidence="1" id="KW-1133">Transmembrane helix</keyword>
<dbReference type="EMBL" id="LN774770">
    <property type="protein sequence ID" value="CEN29555.1"/>
    <property type="molecule type" value="Genomic_DNA"/>
</dbReference>
<feature type="transmembrane region" description="Helical" evidence="1">
    <location>
        <begin position="6"/>
        <end position="26"/>
    </location>
</feature>
<organism evidence="2 3">
    <name type="scientific">Pseudolactococcus piscium MKFS47</name>
    <dbReference type="NCBI Taxonomy" id="297352"/>
    <lineage>
        <taxon>Bacteria</taxon>
        <taxon>Bacillati</taxon>
        <taxon>Bacillota</taxon>
        <taxon>Bacilli</taxon>
        <taxon>Lactobacillales</taxon>
        <taxon>Streptococcaceae</taxon>
        <taxon>Pseudolactococcus</taxon>
    </lineage>
</organism>
<evidence type="ECO:0000256" key="1">
    <source>
        <dbReference type="SAM" id="Phobius"/>
    </source>
</evidence>